<dbReference type="EMBL" id="FRCZ01000006">
    <property type="protein sequence ID" value="SHN26126.1"/>
    <property type="molecule type" value="Genomic_DNA"/>
</dbReference>
<dbReference type="STRING" id="1027249.SAMN05216179_2818"/>
<gene>
    <name evidence="1" type="ORF">SAMN05216179_2818</name>
</gene>
<keyword evidence="2" id="KW-1185">Reference proteome</keyword>
<accession>A0A1M7Q6U5</accession>
<proteinExistence type="predicted"/>
<name>A0A1M7Q6U5_9BACI</name>
<dbReference type="Proteomes" id="UP000184184">
    <property type="component" value="Unassembled WGS sequence"/>
</dbReference>
<reference evidence="1 2" key="1">
    <citation type="submission" date="2016-11" db="EMBL/GenBank/DDBJ databases">
        <authorList>
            <person name="Jaros S."/>
            <person name="Januszkiewicz K."/>
            <person name="Wedrychowicz H."/>
        </authorList>
    </citation>
    <scope>NUCLEOTIDE SEQUENCE [LARGE SCALE GENOMIC DNA]</scope>
    <source>
        <strain evidence="1 2">CGMCC 1.10681</strain>
    </source>
</reference>
<organism evidence="1 2">
    <name type="scientific">Gracilibacillus kekensis</name>
    <dbReference type="NCBI Taxonomy" id="1027249"/>
    <lineage>
        <taxon>Bacteria</taxon>
        <taxon>Bacillati</taxon>
        <taxon>Bacillota</taxon>
        <taxon>Bacilli</taxon>
        <taxon>Bacillales</taxon>
        <taxon>Bacillaceae</taxon>
        <taxon>Gracilibacillus</taxon>
    </lineage>
</organism>
<evidence type="ECO:0000313" key="1">
    <source>
        <dbReference type="EMBL" id="SHN26126.1"/>
    </source>
</evidence>
<evidence type="ECO:0000313" key="2">
    <source>
        <dbReference type="Proteomes" id="UP000184184"/>
    </source>
</evidence>
<protein>
    <submittedName>
        <fullName evidence="1">Uncharacterized protein</fullName>
    </submittedName>
</protein>
<sequence length="30" mass="3460">MIKIFNIIICIIEVLVDGKRVVIELNDQMS</sequence>
<dbReference type="AlphaFoldDB" id="A0A1M7Q6U5"/>